<dbReference type="EMBL" id="LLZH01000121">
    <property type="protein sequence ID" value="KUL34518.1"/>
    <property type="molecule type" value="Genomic_DNA"/>
</dbReference>
<reference evidence="1 2" key="1">
    <citation type="submission" date="2015-10" db="EMBL/GenBank/DDBJ databases">
        <authorList>
            <person name="Gilbert D.G."/>
        </authorList>
    </citation>
    <scope>NUCLEOTIDE SEQUENCE [LARGE SCALE GENOMIC DNA]</scope>
    <source>
        <strain evidence="1 2">NRRL B-16712</strain>
    </source>
</reference>
<dbReference type="PANTHER" id="PTHR36932:SF1">
    <property type="entry name" value="CAPSULAR POLYSACCHARIDE BIOSYNTHESIS PROTEIN"/>
    <property type="match status" value="1"/>
</dbReference>
<dbReference type="GO" id="GO:0003743">
    <property type="term" value="F:translation initiation factor activity"/>
    <property type="evidence" value="ECO:0007669"/>
    <property type="project" value="UniProtKB-KW"/>
</dbReference>
<dbReference type="InterPro" id="IPR042099">
    <property type="entry name" value="ANL_N_sf"/>
</dbReference>
<evidence type="ECO:0000313" key="2">
    <source>
        <dbReference type="Proteomes" id="UP000053244"/>
    </source>
</evidence>
<name>A0A0X3UPL2_9ACTN</name>
<accession>A0A0X3UPL2</accession>
<sequence length="426" mass="48787">MFLREALDIPVTMVRQYASRQAITRRKLHWINEMLVYSRERVPYYREDPLYQHGPLRDLAELADLPILRKATLRERPLDDMIAEGVPAERCRQFQTSGSTGQRVTIRHDQRSHDYHMAACFRRFAATGRYRPTDRLTHVRPYVAPTRSFEKLGLFRRHTILSHRPMAEIKAELLGNRPHVLAGQPVHMREVLRALTPPEMAQLRKTLRMVLTESELLTDEHRARLVEGYGVPVFDEYSAFEILNIYFECPAGGRHIAEDRIHVEVVDDDGHPLPAGQEGRLIITPYMERAMPLLRYELGDIGVLGTEPCRCGRAFGTLRLTKGRANDYVILPDGRRLYPDTFVWFAAVHADIAECFVEQDKQGRVRLNIVPMDGVTDLDSVFAGVREEMFRLAAGPFDLEVVRADRLPLTVGGKGKFITSEYSVDA</sequence>
<protein>
    <submittedName>
        <fullName evidence="1">Translation initiation factor IF-2</fullName>
    </submittedName>
</protein>
<keyword evidence="1" id="KW-0396">Initiation factor</keyword>
<dbReference type="InterPro" id="IPR053158">
    <property type="entry name" value="CapK_Type1_Caps_Biosynth"/>
</dbReference>
<dbReference type="SUPFAM" id="SSF56801">
    <property type="entry name" value="Acetyl-CoA synthetase-like"/>
    <property type="match status" value="1"/>
</dbReference>
<dbReference type="PANTHER" id="PTHR36932">
    <property type="entry name" value="CAPSULAR POLYSACCHARIDE BIOSYNTHESIS PROTEIN"/>
    <property type="match status" value="1"/>
</dbReference>
<dbReference type="RefSeq" id="WP_067690580.1">
    <property type="nucleotide sequence ID" value="NZ_LLZH01000121.1"/>
</dbReference>
<keyword evidence="2" id="KW-1185">Reference proteome</keyword>
<comment type="caution">
    <text evidence="1">The sequence shown here is derived from an EMBL/GenBank/DDBJ whole genome shotgun (WGS) entry which is preliminary data.</text>
</comment>
<dbReference type="OrthoDB" id="580775at2"/>
<gene>
    <name evidence="1" type="ORF">ADL15_15690</name>
</gene>
<dbReference type="Gene3D" id="3.40.50.12780">
    <property type="entry name" value="N-terminal domain of ligase-like"/>
    <property type="match status" value="1"/>
</dbReference>
<dbReference type="Proteomes" id="UP000053244">
    <property type="component" value="Unassembled WGS sequence"/>
</dbReference>
<dbReference type="AlphaFoldDB" id="A0A0X3UPL2"/>
<proteinExistence type="predicted"/>
<evidence type="ECO:0000313" key="1">
    <source>
        <dbReference type="EMBL" id="KUL34518.1"/>
    </source>
</evidence>
<organism evidence="1 2">
    <name type="scientific">Actinoplanes awajinensis subsp. mycoplanecinus</name>
    <dbReference type="NCBI Taxonomy" id="135947"/>
    <lineage>
        <taxon>Bacteria</taxon>
        <taxon>Bacillati</taxon>
        <taxon>Actinomycetota</taxon>
        <taxon>Actinomycetes</taxon>
        <taxon>Micromonosporales</taxon>
        <taxon>Micromonosporaceae</taxon>
        <taxon>Actinoplanes</taxon>
    </lineage>
</organism>
<keyword evidence="1" id="KW-0648">Protein biosynthesis</keyword>